<dbReference type="EMBL" id="FOJG01000002">
    <property type="protein sequence ID" value="SEW52678.1"/>
    <property type="molecule type" value="Genomic_DNA"/>
</dbReference>
<accession>A0A1I0S9C3</accession>
<organism evidence="1 2">
    <name type="scientific">Chitinophaga arvensicola</name>
    <dbReference type="NCBI Taxonomy" id="29529"/>
    <lineage>
        <taxon>Bacteria</taxon>
        <taxon>Pseudomonadati</taxon>
        <taxon>Bacteroidota</taxon>
        <taxon>Chitinophagia</taxon>
        <taxon>Chitinophagales</taxon>
        <taxon>Chitinophagaceae</taxon>
        <taxon>Chitinophaga</taxon>
    </lineage>
</organism>
<name>A0A1I0S9C3_9BACT</name>
<dbReference type="Gene3D" id="3.30.530.20">
    <property type="match status" value="1"/>
</dbReference>
<dbReference type="Proteomes" id="UP000199310">
    <property type="component" value="Unassembled WGS sequence"/>
</dbReference>
<dbReference type="RefSeq" id="WP_089899366.1">
    <property type="nucleotide sequence ID" value="NZ_FOJG01000002.1"/>
</dbReference>
<dbReference type="InterPro" id="IPR023393">
    <property type="entry name" value="START-like_dom_sf"/>
</dbReference>
<proteinExistence type="predicted"/>
<dbReference type="AlphaFoldDB" id="A0A1I0S9C3"/>
<dbReference type="SUPFAM" id="SSF55961">
    <property type="entry name" value="Bet v1-like"/>
    <property type="match status" value="1"/>
</dbReference>
<reference evidence="2" key="1">
    <citation type="submission" date="2016-10" db="EMBL/GenBank/DDBJ databases">
        <authorList>
            <person name="Varghese N."/>
            <person name="Submissions S."/>
        </authorList>
    </citation>
    <scope>NUCLEOTIDE SEQUENCE [LARGE SCALE GENOMIC DNA]</scope>
    <source>
        <strain evidence="2">DSM 3695</strain>
    </source>
</reference>
<evidence type="ECO:0008006" key="3">
    <source>
        <dbReference type="Google" id="ProtNLM"/>
    </source>
</evidence>
<dbReference type="STRING" id="29529.SAMN04488122_5021"/>
<gene>
    <name evidence="1" type="ORF">SAMN04488122_5021</name>
</gene>
<sequence length="146" mass="16508">MEKSTFKIAIDAPRSKVWEILWGATSYPEWTAAFSEGSKAVSDWEKGSKILFTDGGDRGMVARIADKIPDEFMSFQHLGEYNQGEEDLTSDKVKAWAGAFENYTLSTVDGKTELRVDMDLEAEYKDFFLKTFPVALEKVKQLSEQS</sequence>
<keyword evidence="2" id="KW-1185">Reference proteome</keyword>
<evidence type="ECO:0000313" key="2">
    <source>
        <dbReference type="Proteomes" id="UP000199310"/>
    </source>
</evidence>
<protein>
    <recommendedName>
        <fullName evidence="3">Activator of Hsp90 ATPase homolog 1-like protein</fullName>
    </recommendedName>
</protein>
<dbReference type="OrthoDB" id="2355173at2"/>
<evidence type="ECO:0000313" key="1">
    <source>
        <dbReference type="EMBL" id="SEW52678.1"/>
    </source>
</evidence>